<evidence type="ECO:0000313" key="4">
    <source>
        <dbReference type="Proteomes" id="UP000522081"/>
    </source>
</evidence>
<dbReference type="Proteomes" id="UP000522081">
    <property type="component" value="Unassembled WGS sequence"/>
</dbReference>
<gene>
    <name evidence="3" type="ORF">FHS75_001687</name>
</gene>
<dbReference type="InterPro" id="IPR010895">
    <property type="entry name" value="CHRD"/>
</dbReference>
<keyword evidence="1" id="KW-0732">Signal</keyword>
<dbReference type="EMBL" id="JACBZF010000002">
    <property type="protein sequence ID" value="NYH95368.1"/>
    <property type="molecule type" value="Genomic_DNA"/>
</dbReference>
<feature type="domain" description="CHRD" evidence="2">
    <location>
        <begin position="26"/>
        <end position="140"/>
    </location>
</feature>
<sequence>MTRTATCLLATAAAAAIALPAHASAATLVASLAGANETHEGDASGTGVFTADADVDSGDLCYTLAAEIEGEPMAAHIHKGAAGTDGAPVVTLEITGPEDDICMAVEPDVLKPILASPADYYVNVHSAAYPKGAVRGQLEKGG</sequence>
<dbReference type="RefSeq" id="WP_179407225.1">
    <property type="nucleotide sequence ID" value="NZ_BMGF01000002.1"/>
</dbReference>
<evidence type="ECO:0000259" key="2">
    <source>
        <dbReference type="SMART" id="SM00754"/>
    </source>
</evidence>
<keyword evidence="4" id="KW-1185">Reference proteome</keyword>
<proteinExistence type="predicted"/>
<accession>A0A7Y9XYD2</accession>
<dbReference type="SMART" id="SM00754">
    <property type="entry name" value="CHRD"/>
    <property type="match status" value="1"/>
</dbReference>
<comment type="caution">
    <text evidence="3">The sequence shown here is derived from an EMBL/GenBank/DDBJ whole genome shotgun (WGS) entry which is preliminary data.</text>
</comment>
<feature type="signal peptide" evidence="1">
    <location>
        <begin position="1"/>
        <end position="23"/>
    </location>
</feature>
<name>A0A7Y9XYD2_9SPHN</name>
<evidence type="ECO:0000256" key="1">
    <source>
        <dbReference type="SAM" id="SignalP"/>
    </source>
</evidence>
<reference evidence="3 4" key="1">
    <citation type="submission" date="2020-07" db="EMBL/GenBank/DDBJ databases">
        <title>Genomic Encyclopedia of Type Strains, Phase IV (KMG-IV): sequencing the most valuable type-strain genomes for metagenomic binning, comparative biology and taxonomic classification.</title>
        <authorList>
            <person name="Goeker M."/>
        </authorList>
    </citation>
    <scope>NUCLEOTIDE SEQUENCE [LARGE SCALE GENOMIC DNA]</scope>
    <source>
        <strain evidence="3 4">DSM 29043</strain>
    </source>
</reference>
<organism evidence="3 4">
    <name type="scientific">Novosphingobium marinum</name>
    <dbReference type="NCBI Taxonomy" id="1514948"/>
    <lineage>
        <taxon>Bacteria</taxon>
        <taxon>Pseudomonadati</taxon>
        <taxon>Pseudomonadota</taxon>
        <taxon>Alphaproteobacteria</taxon>
        <taxon>Sphingomonadales</taxon>
        <taxon>Sphingomonadaceae</taxon>
        <taxon>Novosphingobium</taxon>
    </lineage>
</organism>
<dbReference type="AlphaFoldDB" id="A0A7Y9XYD2"/>
<feature type="chain" id="PRO_5030930725" description="CHRD domain-containing protein" evidence="1">
    <location>
        <begin position="24"/>
        <end position="142"/>
    </location>
</feature>
<dbReference type="Pfam" id="PF07452">
    <property type="entry name" value="CHRD"/>
    <property type="match status" value="1"/>
</dbReference>
<evidence type="ECO:0000313" key="3">
    <source>
        <dbReference type="EMBL" id="NYH95368.1"/>
    </source>
</evidence>
<protein>
    <recommendedName>
        <fullName evidence="2">CHRD domain-containing protein</fullName>
    </recommendedName>
</protein>